<evidence type="ECO:0000259" key="1">
    <source>
        <dbReference type="Pfam" id="PF13340"/>
    </source>
</evidence>
<keyword evidence="3" id="KW-1185">Reference proteome</keyword>
<dbReference type="PANTHER" id="PTHR46637:SF1">
    <property type="entry name" value="BLL5188 PROTEIN"/>
    <property type="match status" value="1"/>
</dbReference>
<gene>
    <name evidence="2" type="ORF">FHS42_003313</name>
</gene>
<sequence length="113" mass="12541">MGELLSRRLVTDRFWALAEPLIPEFAPRRQGGGTTPLDSRDVFTAVVFVLTSECAWRRLPPTFAVSPATAHRRFTAWTAAGLWEEMRQAVLVDGGLDGDREWVAAVIDSAISR</sequence>
<reference evidence="2 3" key="1">
    <citation type="submission" date="2020-08" db="EMBL/GenBank/DDBJ databases">
        <title>Genomic Encyclopedia of Type Strains, Phase III (KMG-III): the genomes of soil and plant-associated and newly described type strains.</title>
        <authorList>
            <person name="Whitman W."/>
        </authorList>
    </citation>
    <scope>NUCLEOTIDE SEQUENCE [LARGE SCALE GENOMIC DNA]</scope>
    <source>
        <strain evidence="2 3">CECT 8305</strain>
    </source>
</reference>
<dbReference type="EMBL" id="JACHJL010000007">
    <property type="protein sequence ID" value="MBB5936238.1"/>
    <property type="molecule type" value="Genomic_DNA"/>
</dbReference>
<dbReference type="Pfam" id="PF13340">
    <property type="entry name" value="DUF4096"/>
    <property type="match status" value="1"/>
</dbReference>
<dbReference type="PANTHER" id="PTHR46637">
    <property type="entry name" value="TIS1421-TRANSPOSASE PROTEIN A"/>
    <property type="match status" value="1"/>
</dbReference>
<comment type="caution">
    <text evidence="2">The sequence shown here is derived from an EMBL/GenBank/DDBJ whole genome shotgun (WGS) entry which is preliminary data.</text>
</comment>
<evidence type="ECO:0000313" key="2">
    <source>
        <dbReference type="EMBL" id="MBB5936238.1"/>
    </source>
</evidence>
<organism evidence="2 3">
    <name type="scientific">Streptomyces zagrosensis</name>
    <dbReference type="NCBI Taxonomy" id="1042984"/>
    <lineage>
        <taxon>Bacteria</taxon>
        <taxon>Bacillati</taxon>
        <taxon>Actinomycetota</taxon>
        <taxon>Actinomycetes</taxon>
        <taxon>Kitasatosporales</taxon>
        <taxon>Streptomycetaceae</taxon>
        <taxon>Streptomyces</taxon>
    </lineage>
</organism>
<feature type="domain" description="Insertion element IS402-like" evidence="1">
    <location>
        <begin position="10"/>
        <end position="86"/>
    </location>
</feature>
<dbReference type="Proteomes" id="UP000588098">
    <property type="component" value="Unassembled WGS sequence"/>
</dbReference>
<evidence type="ECO:0000313" key="3">
    <source>
        <dbReference type="Proteomes" id="UP000588098"/>
    </source>
</evidence>
<dbReference type="InterPro" id="IPR025161">
    <property type="entry name" value="IS402-like_dom"/>
</dbReference>
<name>A0A7W9QAK7_9ACTN</name>
<dbReference type="InterPro" id="IPR052909">
    <property type="entry name" value="Transposase_6_like"/>
</dbReference>
<accession>A0A7W9QAK7</accession>
<dbReference type="AlphaFoldDB" id="A0A7W9QAK7"/>
<dbReference type="RefSeq" id="WP_184572845.1">
    <property type="nucleotide sequence ID" value="NZ_JACHJL010000007.1"/>
</dbReference>
<proteinExistence type="predicted"/>
<protein>
    <submittedName>
        <fullName evidence="2">Transposase</fullName>
    </submittedName>
</protein>